<sequence>MALDKSQIEEIMAQSMKARPDSKSMMLMLMGVMSPFNVPAEGKLTLSVIANGEELYCEGLDISKAPPNTLFGQ</sequence>
<dbReference type="AlphaFoldDB" id="A0A5E7Q5A7"/>
<accession>A0A5E7Q5A7</accession>
<protein>
    <submittedName>
        <fullName evidence="1">Uncharacterized protein</fullName>
    </submittedName>
</protein>
<gene>
    <name evidence="1" type="ORF">PS880_05755</name>
</gene>
<reference evidence="1 2" key="1">
    <citation type="submission" date="2019-09" db="EMBL/GenBank/DDBJ databases">
        <authorList>
            <person name="Chandra G."/>
            <person name="Truman W A."/>
        </authorList>
    </citation>
    <scope>NUCLEOTIDE SEQUENCE [LARGE SCALE GENOMIC DNA]</scope>
    <source>
        <strain evidence="1">PS880</strain>
    </source>
</reference>
<evidence type="ECO:0000313" key="1">
    <source>
        <dbReference type="EMBL" id="VVP56788.1"/>
    </source>
</evidence>
<dbReference type="Proteomes" id="UP000375525">
    <property type="component" value="Unassembled WGS sequence"/>
</dbReference>
<proteinExistence type="predicted"/>
<organism evidence="1 2">
    <name type="scientific">Pseudomonas fluorescens</name>
    <dbReference type="NCBI Taxonomy" id="294"/>
    <lineage>
        <taxon>Bacteria</taxon>
        <taxon>Pseudomonadati</taxon>
        <taxon>Pseudomonadota</taxon>
        <taxon>Gammaproteobacteria</taxon>
        <taxon>Pseudomonadales</taxon>
        <taxon>Pseudomonadaceae</taxon>
        <taxon>Pseudomonas</taxon>
    </lineage>
</organism>
<dbReference type="EMBL" id="CABVIH010000040">
    <property type="protein sequence ID" value="VVP56788.1"/>
    <property type="molecule type" value="Genomic_DNA"/>
</dbReference>
<evidence type="ECO:0000313" key="2">
    <source>
        <dbReference type="Proteomes" id="UP000375525"/>
    </source>
</evidence>
<name>A0A5E7Q5A7_PSEFL</name>